<gene>
    <name evidence="1" type="ORF">L227DRAFT_387940</name>
</gene>
<organism evidence="1 2">
    <name type="scientific">Lentinus tigrinus ALCF2SS1-6</name>
    <dbReference type="NCBI Taxonomy" id="1328759"/>
    <lineage>
        <taxon>Eukaryota</taxon>
        <taxon>Fungi</taxon>
        <taxon>Dikarya</taxon>
        <taxon>Basidiomycota</taxon>
        <taxon>Agaricomycotina</taxon>
        <taxon>Agaricomycetes</taxon>
        <taxon>Polyporales</taxon>
        <taxon>Polyporaceae</taxon>
        <taxon>Lentinus</taxon>
    </lineage>
</organism>
<proteinExistence type="predicted"/>
<keyword evidence="2" id="KW-1185">Reference proteome</keyword>
<reference evidence="1" key="1">
    <citation type="journal article" date="2018" name="Genome Biol. Evol.">
        <title>Genomics and development of Lentinus tigrinus, a white-rot wood-decaying mushroom with dimorphic fruiting bodies.</title>
        <authorList>
            <person name="Wu B."/>
            <person name="Xu Z."/>
            <person name="Knudson A."/>
            <person name="Carlson A."/>
            <person name="Chen N."/>
            <person name="Kovaka S."/>
            <person name="LaButti K."/>
            <person name="Lipzen A."/>
            <person name="Pennachio C."/>
            <person name="Riley R."/>
            <person name="Schakwitz W."/>
            <person name="Umezawa K."/>
            <person name="Ohm R.A."/>
            <person name="Grigoriev I.V."/>
            <person name="Nagy L.G."/>
            <person name="Gibbons J."/>
            <person name="Hibbett D."/>
        </authorList>
    </citation>
    <scope>NUCLEOTIDE SEQUENCE [LARGE SCALE GENOMIC DNA]</scope>
    <source>
        <strain evidence="1">ALCF2SS1-6</strain>
    </source>
</reference>
<name>A0A5C2SPJ8_9APHY</name>
<evidence type="ECO:0000313" key="1">
    <source>
        <dbReference type="EMBL" id="RPD63396.1"/>
    </source>
</evidence>
<evidence type="ECO:0000313" key="2">
    <source>
        <dbReference type="Proteomes" id="UP000313359"/>
    </source>
</evidence>
<dbReference type="AlphaFoldDB" id="A0A5C2SPJ8"/>
<protein>
    <submittedName>
        <fullName evidence="1">Uncharacterized protein</fullName>
    </submittedName>
</protein>
<dbReference type="EMBL" id="ML122256">
    <property type="protein sequence ID" value="RPD63396.1"/>
    <property type="molecule type" value="Genomic_DNA"/>
</dbReference>
<dbReference type="Proteomes" id="UP000313359">
    <property type="component" value="Unassembled WGS sequence"/>
</dbReference>
<sequence length="305" mass="33268">MPMQMQISVGRASASAPRRASRRCRLRSERVLLSRCNCELCQAQSSLRTHHAGTVALQLPFPSSALCDSDGFPRARGPCTVFSSSLSGLAGIVGLAPRRRPDKAHATPFGRQLATYTQFGRGSRRELHDRASGWCTALCGNWQRASADATLLLHPPFGPYVDSSRGAETLCRPAGAARSCRPPGRVGGMMHVRSSAAPSNSDASWPPRTVMRIAGGYGYESVLTACVTEMPLEPAPVSVRRQRREITYTQRPSMGRIAQSIWGADSVLILDPRPPIGHRISARRASCFVLRCHKEALRMHSRLRG</sequence>
<accession>A0A5C2SPJ8</accession>